<dbReference type="GO" id="GO:0015562">
    <property type="term" value="F:efflux transmembrane transporter activity"/>
    <property type="evidence" value="ECO:0007669"/>
    <property type="project" value="InterPro"/>
</dbReference>
<feature type="chain" id="PRO_5007463328" evidence="8">
    <location>
        <begin position="25"/>
        <end position="480"/>
    </location>
</feature>
<proteinExistence type="inferred from homology"/>
<evidence type="ECO:0000256" key="2">
    <source>
        <dbReference type="ARBA" id="ARBA00007613"/>
    </source>
</evidence>
<dbReference type="GO" id="GO:1990281">
    <property type="term" value="C:efflux pump complex"/>
    <property type="evidence" value="ECO:0007669"/>
    <property type="project" value="TreeGrafter"/>
</dbReference>
<evidence type="ECO:0000256" key="4">
    <source>
        <dbReference type="ARBA" id="ARBA00022452"/>
    </source>
</evidence>
<keyword evidence="7" id="KW-0998">Cell outer membrane</keyword>
<evidence type="ECO:0000256" key="1">
    <source>
        <dbReference type="ARBA" id="ARBA00004442"/>
    </source>
</evidence>
<protein>
    <submittedName>
        <fullName evidence="9">Outer membrane efflux protein</fullName>
    </submittedName>
</protein>
<evidence type="ECO:0000256" key="8">
    <source>
        <dbReference type="SAM" id="SignalP"/>
    </source>
</evidence>
<feature type="signal peptide" evidence="8">
    <location>
        <begin position="1"/>
        <end position="24"/>
    </location>
</feature>
<name>A0A134CDH0_9FIRM</name>
<comment type="similarity">
    <text evidence="2">Belongs to the outer membrane factor (OMF) (TC 1.B.17) family.</text>
</comment>
<evidence type="ECO:0000256" key="7">
    <source>
        <dbReference type="ARBA" id="ARBA00023237"/>
    </source>
</evidence>
<dbReference type="EMBL" id="LSDT01000050">
    <property type="protein sequence ID" value="KXB90200.1"/>
    <property type="molecule type" value="Genomic_DNA"/>
</dbReference>
<dbReference type="RefSeq" id="WP_072270839.1">
    <property type="nucleotide sequence ID" value="NZ_KQ960955.1"/>
</dbReference>
<keyword evidence="4" id="KW-1134">Transmembrane beta strand</keyword>
<organism evidence="9 10">
    <name type="scientific">Megasphaera hutchinsoni</name>
    <dbReference type="NCBI Taxonomy" id="1588748"/>
    <lineage>
        <taxon>Bacteria</taxon>
        <taxon>Bacillati</taxon>
        <taxon>Bacillota</taxon>
        <taxon>Negativicutes</taxon>
        <taxon>Veillonellales</taxon>
        <taxon>Veillonellaceae</taxon>
        <taxon>Megasphaera</taxon>
    </lineage>
</organism>
<dbReference type="GO" id="GO:0009279">
    <property type="term" value="C:cell outer membrane"/>
    <property type="evidence" value="ECO:0007669"/>
    <property type="project" value="UniProtKB-SubCell"/>
</dbReference>
<evidence type="ECO:0000313" key="10">
    <source>
        <dbReference type="Proteomes" id="UP000070160"/>
    </source>
</evidence>
<dbReference type="Pfam" id="PF02321">
    <property type="entry name" value="OEP"/>
    <property type="match status" value="2"/>
</dbReference>
<accession>A0A134CDH0</accession>
<dbReference type="AlphaFoldDB" id="A0A134CDH0"/>
<dbReference type="InterPro" id="IPR051906">
    <property type="entry name" value="TolC-like"/>
</dbReference>
<keyword evidence="3" id="KW-0813">Transport</keyword>
<keyword evidence="8" id="KW-0732">Signal</keyword>
<dbReference type="PATRIC" id="fig|1588748.3.peg.1466"/>
<dbReference type="Gene3D" id="1.20.1600.10">
    <property type="entry name" value="Outer membrane efflux proteins (OEP)"/>
    <property type="match status" value="1"/>
</dbReference>
<keyword evidence="10" id="KW-1185">Reference proteome</keyword>
<keyword evidence="5" id="KW-0812">Transmembrane</keyword>
<evidence type="ECO:0000313" key="9">
    <source>
        <dbReference type="EMBL" id="KXB90200.1"/>
    </source>
</evidence>
<evidence type="ECO:0000256" key="6">
    <source>
        <dbReference type="ARBA" id="ARBA00023136"/>
    </source>
</evidence>
<evidence type="ECO:0000256" key="5">
    <source>
        <dbReference type="ARBA" id="ARBA00022692"/>
    </source>
</evidence>
<dbReference type="InterPro" id="IPR003423">
    <property type="entry name" value="OMP_efflux"/>
</dbReference>
<comment type="subcellular location">
    <subcellularLocation>
        <location evidence="1">Cell outer membrane</location>
    </subcellularLocation>
</comment>
<comment type="caution">
    <text evidence="9">The sequence shown here is derived from an EMBL/GenBank/DDBJ whole genome shotgun (WGS) entry which is preliminary data.</text>
</comment>
<dbReference type="PANTHER" id="PTHR30026">
    <property type="entry name" value="OUTER MEMBRANE PROTEIN TOLC"/>
    <property type="match status" value="1"/>
</dbReference>
<reference evidence="10" key="1">
    <citation type="submission" date="2016-01" db="EMBL/GenBank/DDBJ databases">
        <authorList>
            <person name="Mitreva M."/>
            <person name="Pepin K.H."/>
            <person name="Mihindukulasuriya K.A."/>
            <person name="Fulton R."/>
            <person name="Fronick C."/>
            <person name="O'Laughlin M."/>
            <person name="Miner T."/>
            <person name="Herter B."/>
            <person name="Rosa B.A."/>
            <person name="Cordes M."/>
            <person name="Tomlinson C."/>
            <person name="Wollam A."/>
            <person name="Palsikar V.B."/>
            <person name="Mardis E.R."/>
            <person name="Wilson R.K."/>
        </authorList>
    </citation>
    <scope>NUCLEOTIDE SEQUENCE [LARGE SCALE GENOMIC DNA]</scope>
    <source>
        <strain evidence="10">KA00182</strain>
    </source>
</reference>
<dbReference type="GO" id="GO:0015288">
    <property type="term" value="F:porin activity"/>
    <property type="evidence" value="ECO:0007669"/>
    <property type="project" value="TreeGrafter"/>
</dbReference>
<evidence type="ECO:0000256" key="3">
    <source>
        <dbReference type="ARBA" id="ARBA00022448"/>
    </source>
</evidence>
<keyword evidence="6" id="KW-0472">Membrane</keyword>
<dbReference type="Proteomes" id="UP000070160">
    <property type="component" value="Unassembled WGS sequence"/>
</dbReference>
<sequence>MTRHIKEKMIWGVVFSLCCLPVGAANSVALNKDDYAMVRPVDMTPLIRQEVADKITKQHHFISNKKTISTLRKEINRNTLSLTLPQTVRLALANNRDVKVAYYTLKQSDYAIAEAKSGKMPKIEYNFSAGRTGEHNGMNMFGHTLSLSLPVYTGNRLENAVTLANIEKMDAQEGVLKTEQEIKLNAIKGYFKVLAAQEVQQVYQEAVENLQAHVKNVKAQYTAGTVAKLDVLNTEVSLAAAETKNVSALNDVALASDQLSNIVGVPLQTVLVLQDHTLPFPAYSRSLDESVQYAMKYRPEVLQAALAVQKANVYVDLMKGDTRPQAGIRLSQEWKDTSFPGTAHSSWRVGGEISYSLFDGGVARAKTAKAKQDFFKANEMDQKVRESVTLQVKQAYLAISSAKKRVDAAKAAITQAKEGFKISQVRYQAGVGINLDVLDAQLALNQAKINYIQALYDYNVGIAMLEQAMGIDAYSGVVRP</sequence>
<dbReference type="PANTHER" id="PTHR30026:SF20">
    <property type="entry name" value="OUTER MEMBRANE PROTEIN TOLC"/>
    <property type="match status" value="1"/>
</dbReference>
<dbReference type="SUPFAM" id="SSF56954">
    <property type="entry name" value="Outer membrane efflux proteins (OEP)"/>
    <property type="match status" value="1"/>
</dbReference>
<dbReference type="STRING" id="1588748.HMPREF3182_01514"/>
<gene>
    <name evidence="9" type="ORF">HMPREF3182_01514</name>
</gene>